<name>A0A7J9S6N1_METMI</name>
<comment type="caution">
    <text evidence="3">The sequence shown here is derived from an EMBL/GenBank/DDBJ whole genome shotgun (WGS) entry which is preliminary data.</text>
</comment>
<keyword evidence="2" id="KW-1133">Transmembrane helix</keyword>
<feature type="transmembrane region" description="Helical" evidence="2">
    <location>
        <begin position="6"/>
        <end position="24"/>
    </location>
</feature>
<feature type="coiled-coil region" evidence="1">
    <location>
        <begin position="24"/>
        <end position="51"/>
    </location>
</feature>
<proteinExistence type="predicted"/>
<organism evidence="3 4">
    <name type="scientific">Methanococcus maripaludis</name>
    <name type="common">Methanococcus deltae</name>
    <dbReference type="NCBI Taxonomy" id="39152"/>
    <lineage>
        <taxon>Archaea</taxon>
        <taxon>Methanobacteriati</taxon>
        <taxon>Methanobacteriota</taxon>
        <taxon>Methanomada group</taxon>
        <taxon>Methanococci</taxon>
        <taxon>Methanococcales</taxon>
        <taxon>Methanococcaceae</taxon>
        <taxon>Methanococcus</taxon>
    </lineage>
</organism>
<evidence type="ECO:0000313" key="4">
    <source>
        <dbReference type="Proteomes" id="UP000536195"/>
    </source>
</evidence>
<keyword evidence="2" id="KW-0812">Transmembrane</keyword>
<accession>A0A7J9S6N1</accession>
<dbReference type="Proteomes" id="UP000536195">
    <property type="component" value="Unassembled WGS sequence"/>
</dbReference>
<sequence>MDIVSVLVDNAFSILIVIIQFLLYRKLENNKKEFQKELDKHNIEYSEIQMKKIEKFNELIQCYLDLLNTSKNNKNLSDEKLKELGEKYNELKPYLFIYSSDETVKEFNKHTKTMSKPGNTNYETLGAFADLIIALRKDAGYDGTKLHKDDLLEMMLKPGELEKCKLDHKLKKAA</sequence>
<dbReference type="AlphaFoldDB" id="A0A7J9S6N1"/>
<protein>
    <submittedName>
        <fullName evidence="3">Uncharacterized protein</fullName>
    </submittedName>
</protein>
<evidence type="ECO:0000256" key="1">
    <source>
        <dbReference type="SAM" id="Coils"/>
    </source>
</evidence>
<keyword evidence="1" id="KW-0175">Coiled coil</keyword>
<evidence type="ECO:0000256" key="2">
    <source>
        <dbReference type="SAM" id="Phobius"/>
    </source>
</evidence>
<dbReference type="EMBL" id="JACHEC010000003">
    <property type="protein sequence ID" value="MBB6402457.1"/>
    <property type="molecule type" value="Genomic_DNA"/>
</dbReference>
<keyword evidence="2" id="KW-0472">Membrane</keyword>
<evidence type="ECO:0000313" key="3">
    <source>
        <dbReference type="EMBL" id="MBB6402457.1"/>
    </source>
</evidence>
<reference evidence="3 4" key="1">
    <citation type="submission" date="2020-08" db="EMBL/GenBank/DDBJ databases">
        <title>Genomic Encyclopedia of Type Strains, Phase IV (KMG-V): Genome sequencing to study the core and pangenomes of soil and plant-associated prokaryotes.</title>
        <authorList>
            <person name="Whitman W."/>
        </authorList>
    </citation>
    <scope>NUCLEOTIDE SEQUENCE [LARGE SCALE GENOMIC DNA]</scope>
    <source>
        <strain evidence="3 4">C11</strain>
    </source>
</reference>
<dbReference type="RefSeq" id="WP_184230843.1">
    <property type="nucleotide sequence ID" value="NZ_JACHEC010000003.1"/>
</dbReference>
<gene>
    <name evidence="3" type="ORF">HNP92_001779</name>
</gene>